<gene>
    <name evidence="2" type="ORF">RAE19_15255</name>
</gene>
<protein>
    <submittedName>
        <fullName evidence="2">Uncharacterized protein</fullName>
    </submittedName>
</protein>
<comment type="caution">
    <text evidence="2">The sequence shown here is derived from an EMBL/GenBank/DDBJ whole genome shotgun (WGS) entry which is preliminary data.</text>
</comment>
<organism evidence="2 3">
    <name type="scientific">Rhodoferax potami</name>
    <dbReference type="NCBI Taxonomy" id="3068338"/>
    <lineage>
        <taxon>Bacteria</taxon>
        <taxon>Pseudomonadati</taxon>
        <taxon>Pseudomonadota</taxon>
        <taxon>Betaproteobacteria</taxon>
        <taxon>Burkholderiales</taxon>
        <taxon>Comamonadaceae</taxon>
        <taxon>Rhodoferax</taxon>
    </lineage>
</organism>
<evidence type="ECO:0000313" key="3">
    <source>
        <dbReference type="Proteomes" id="UP001321700"/>
    </source>
</evidence>
<evidence type="ECO:0000313" key="2">
    <source>
        <dbReference type="EMBL" id="MDT7520049.1"/>
    </source>
</evidence>
<proteinExistence type="predicted"/>
<dbReference type="EMBL" id="JAVBIK010000001">
    <property type="protein sequence ID" value="MDT7520049.1"/>
    <property type="molecule type" value="Genomic_DNA"/>
</dbReference>
<reference evidence="2 3" key="1">
    <citation type="submission" date="2023-08" db="EMBL/GenBank/DDBJ databases">
        <title>Rhodoferax potami sp. nov. and Rhodoferax mekongensis sp. nov., isolated from the Mekong River in Thailand.</title>
        <authorList>
            <person name="Kitikhun S."/>
            <person name="Charoenyingcharoen P."/>
            <person name="Siriarchawattana P."/>
            <person name="Likhitrattanapisal S."/>
            <person name="Nilsakha T."/>
            <person name="Chanpet A."/>
            <person name="Rattanawaree P."/>
            <person name="Ingsriswang S."/>
        </authorList>
    </citation>
    <scope>NUCLEOTIDE SEQUENCE [LARGE SCALE GENOMIC DNA]</scope>
    <source>
        <strain evidence="2 3">TBRC 17660</strain>
    </source>
</reference>
<dbReference type="RefSeq" id="WP_313875688.1">
    <property type="nucleotide sequence ID" value="NZ_JAVBIK010000001.1"/>
</dbReference>
<sequence length="68" mass="8020">MSILKRSYIPLITKVARLPLDNFEADDVETYKQQSIFLKKSSFFDQAQKKSPEADKRKRRKTKVQTTK</sequence>
<feature type="compositionally biased region" description="Basic residues" evidence="1">
    <location>
        <begin position="57"/>
        <end position="68"/>
    </location>
</feature>
<dbReference type="Proteomes" id="UP001321700">
    <property type="component" value="Unassembled WGS sequence"/>
</dbReference>
<keyword evidence="3" id="KW-1185">Reference proteome</keyword>
<evidence type="ECO:0000256" key="1">
    <source>
        <dbReference type="SAM" id="MobiDB-lite"/>
    </source>
</evidence>
<feature type="region of interest" description="Disordered" evidence="1">
    <location>
        <begin position="48"/>
        <end position="68"/>
    </location>
</feature>
<name>A0ABU3KS32_9BURK</name>
<accession>A0ABU3KS32</accession>